<evidence type="ECO:0000259" key="9">
    <source>
        <dbReference type="PROSITE" id="PS50011"/>
    </source>
</evidence>
<evidence type="ECO:0000256" key="3">
    <source>
        <dbReference type="ARBA" id="ARBA00022741"/>
    </source>
</evidence>
<evidence type="ECO:0000259" key="10">
    <source>
        <dbReference type="PROSITE" id="PS51285"/>
    </source>
</evidence>
<dbReference type="GO" id="GO:0005524">
    <property type="term" value="F:ATP binding"/>
    <property type="evidence" value="ECO:0007669"/>
    <property type="project" value="UniProtKB-KW"/>
</dbReference>
<feature type="domain" description="AGC-kinase C-terminal" evidence="10">
    <location>
        <begin position="216"/>
        <end position="282"/>
    </location>
</feature>
<evidence type="ECO:0000256" key="1">
    <source>
        <dbReference type="ARBA" id="ARBA00022527"/>
    </source>
</evidence>
<dbReference type="GO" id="GO:0004674">
    <property type="term" value="F:protein serine/threonine kinase activity"/>
    <property type="evidence" value="ECO:0007669"/>
    <property type="project" value="UniProtKB-KW"/>
</dbReference>
<evidence type="ECO:0000313" key="12">
    <source>
        <dbReference type="Proteomes" id="UP001177003"/>
    </source>
</evidence>
<dbReference type="InterPro" id="IPR011009">
    <property type="entry name" value="Kinase-like_dom_sf"/>
</dbReference>
<evidence type="ECO:0000313" key="11">
    <source>
        <dbReference type="EMBL" id="CAI9278161.1"/>
    </source>
</evidence>
<dbReference type="Pfam" id="PF00069">
    <property type="entry name" value="Pkinase"/>
    <property type="match status" value="1"/>
</dbReference>
<protein>
    <recommendedName>
        <fullName evidence="8">Prolyl endopeptidase</fullName>
        <ecNumber evidence="8">3.4.21.-</ecNumber>
    </recommendedName>
</protein>
<reference evidence="11" key="1">
    <citation type="submission" date="2023-04" db="EMBL/GenBank/DDBJ databases">
        <authorList>
            <person name="Vijverberg K."/>
            <person name="Xiong W."/>
            <person name="Schranz E."/>
        </authorList>
    </citation>
    <scope>NUCLEOTIDE SEQUENCE</scope>
</reference>
<evidence type="ECO:0000256" key="8">
    <source>
        <dbReference type="RuleBase" id="RU368024"/>
    </source>
</evidence>
<evidence type="ECO:0000256" key="5">
    <source>
        <dbReference type="ARBA" id="ARBA00022840"/>
    </source>
</evidence>
<keyword evidence="8" id="KW-0378">Hydrolase</keyword>
<evidence type="ECO:0000256" key="4">
    <source>
        <dbReference type="ARBA" id="ARBA00022777"/>
    </source>
</evidence>
<dbReference type="InterPro" id="IPR002470">
    <property type="entry name" value="Peptidase_S9A"/>
</dbReference>
<dbReference type="InterPro" id="IPR000719">
    <property type="entry name" value="Prot_kinase_dom"/>
</dbReference>
<keyword evidence="12" id="KW-1185">Reference proteome</keyword>
<dbReference type="EC" id="3.4.21.-" evidence="8"/>
<dbReference type="InterPro" id="IPR029058">
    <property type="entry name" value="AB_hydrolase_fold"/>
</dbReference>
<keyword evidence="3" id="KW-0547">Nucleotide-binding</keyword>
<gene>
    <name evidence="11" type="ORF">LSALG_LOCUS18047</name>
</gene>
<keyword evidence="8" id="KW-0645">Protease</keyword>
<feature type="domain" description="Protein kinase" evidence="9">
    <location>
        <begin position="1"/>
        <end position="215"/>
    </location>
</feature>
<evidence type="ECO:0000256" key="2">
    <source>
        <dbReference type="ARBA" id="ARBA00022679"/>
    </source>
</evidence>
<dbReference type="InterPro" id="IPR050236">
    <property type="entry name" value="Ser_Thr_kinase_AGC"/>
</dbReference>
<dbReference type="Gene3D" id="1.10.510.10">
    <property type="entry name" value="Transferase(Phosphotransferase) domain 1"/>
    <property type="match status" value="1"/>
</dbReference>
<accession>A0AA35YQB8</accession>
<dbReference type="AlphaFoldDB" id="A0AA35YQB8"/>
<keyword evidence="4" id="KW-0418">Kinase</keyword>
<sequence>MAKFRHNNLNIKFVTELLFTSTLLHLQQLLKFTNPSPVAVLVKTGGLLIGAVVNMRPDLFKATVAGVPFVDVVTTMLGPTIPLTIAEWEEWGDPRKEEFYFYMKSYSPVDNKQSVVGTPDYLAPEILLGARHGATADWWSVGVILFELLVGIPPFNAESPQQVFANIMNRDTTWTKIPEEMSYEAYDLINKLLTENPAQRLGAIGAVQVEMHHFFKNIHWDTLARQKATFIPSAETLDTSYFMSRLGDECGNLEEFGASTLNVNYSFNNFSFKVNALLSYLEIDNHEGLVREHMHGRYAELEQYWGESQVMGPGPRADGWADEFSQEHGGDPNAWALSFEQQHGANADDVCGPNGRCKQEVDPFERLTDQDIRTTIHHATSPGSALFVQEV</sequence>
<keyword evidence="1" id="KW-0723">Serine/threonine-protein kinase</keyword>
<dbReference type="PANTHER" id="PTHR24356">
    <property type="entry name" value="SERINE/THREONINE-PROTEIN KINASE"/>
    <property type="match status" value="1"/>
</dbReference>
<dbReference type="Proteomes" id="UP001177003">
    <property type="component" value="Chromosome 4"/>
</dbReference>
<dbReference type="PROSITE" id="PS51285">
    <property type="entry name" value="AGC_KINASE_CTER"/>
    <property type="match status" value="1"/>
</dbReference>
<dbReference type="PRINTS" id="PR00862">
    <property type="entry name" value="PROLIGOPTASE"/>
</dbReference>
<dbReference type="SUPFAM" id="SSF56112">
    <property type="entry name" value="Protein kinase-like (PK-like)"/>
    <property type="match status" value="1"/>
</dbReference>
<dbReference type="PROSITE" id="PS50011">
    <property type="entry name" value="PROTEIN_KINASE_DOM"/>
    <property type="match status" value="1"/>
</dbReference>
<organism evidence="11 12">
    <name type="scientific">Lactuca saligna</name>
    <name type="common">Willowleaf lettuce</name>
    <dbReference type="NCBI Taxonomy" id="75948"/>
    <lineage>
        <taxon>Eukaryota</taxon>
        <taxon>Viridiplantae</taxon>
        <taxon>Streptophyta</taxon>
        <taxon>Embryophyta</taxon>
        <taxon>Tracheophyta</taxon>
        <taxon>Spermatophyta</taxon>
        <taxon>Magnoliopsida</taxon>
        <taxon>eudicotyledons</taxon>
        <taxon>Gunneridae</taxon>
        <taxon>Pentapetalae</taxon>
        <taxon>asterids</taxon>
        <taxon>campanulids</taxon>
        <taxon>Asterales</taxon>
        <taxon>Asteraceae</taxon>
        <taxon>Cichorioideae</taxon>
        <taxon>Cichorieae</taxon>
        <taxon>Lactucinae</taxon>
        <taxon>Lactuca</taxon>
    </lineage>
</organism>
<keyword evidence="8" id="KW-0720">Serine protease</keyword>
<keyword evidence="2" id="KW-0808">Transferase</keyword>
<dbReference type="GO" id="GO:0035556">
    <property type="term" value="P:intracellular signal transduction"/>
    <property type="evidence" value="ECO:0007669"/>
    <property type="project" value="TreeGrafter"/>
</dbReference>
<evidence type="ECO:0000256" key="7">
    <source>
        <dbReference type="ARBA" id="ARBA00048679"/>
    </source>
</evidence>
<comment type="catalytic activity">
    <reaction evidence="6">
        <text>L-threonyl-[protein] + ATP = O-phospho-L-threonyl-[protein] + ADP + H(+)</text>
        <dbReference type="Rhea" id="RHEA:46608"/>
        <dbReference type="Rhea" id="RHEA-COMP:11060"/>
        <dbReference type="Rhea" id="RHEA-COMP:11605"/>
        <dbReference type="ChEBI" id="CHEBI:15378"/>
        <dbReference type="ChEBI" id="CHEBI:30013"/>
        <dbReference type="ChEBI" id="CHEBI:30616"/>
        <dbReference type="ChEBI" id="CHEBI:61977"/>
        <dbReference type="ChEBI" id="CHEBI:456216"/>
        <dbReference type="EC" id="2.7.11.1"/>
    </reaction>
</comment>
<comment type="similarity">
    <text evidence="8">Belongs to the peptidase S9A family.</text>
</comment>
<dbReference type="SMART" id="SM00220">
    <property type="entry name" value="S_TKc"/>
    <property type="match status" value="1"/>
</dbReference>
<name>A0AA35YQB8_LACSI</name>
<evidence type="ECO:0000256" key="6">
    <source>
        <dbReference type="ARBA" id="ARBA00047899"/>
    </source>
</evidence>
<comment type="catalytic activity">
    <reaction evidence="7">
        <text>L-seryl-[protein] + ATP = O-phospho-L-seryl-[protein] + ADP + H(+)</text>
        <dbReference type="Rhea" id="RHEA:17989"/>
        <dbReference type="Rhea" id="RHEA-COMP:9863"/>
        <dbReference type="Rhea" id="RHEA-COMP:11604"/>
        <dbReference type="ChEBI" id="CHEBI:15378"/>
        <dbReference type="ChEBI" id="CHEBI:29999"/>
        <dbReference type="ChEBI" id="CHEBI:30616"/>
        <dbReference type="ChEBI" id="CHEBI:83421"/>
        <dbReference type="ChEBI" id="CHEBI:456216"/>
        <dbReference type="EC" id="2.7.11.1"/>
    </reaction>
</comment>
<dbReference type="PANTHER" id="PTHR24356:SF415">
    <property type="entry name" value="AGC (CAMP-DEPENDENT, CGMP-DEPENDENT AND PROTEIN KINASE C) KINASE FAMILY PROTEIN-RELATED"/>
    <property type="match status" value="1"/>
</dbReference>
<keyword evidence="5" id="KW-0067">ATP-binding</keyword>
<proteinExistence type="inferred from homology"/>
<dbReference type="GO" id="GO:0004252">
    <property type="term" value="F:serine-type endopeptidase activity"/>
    <property type="evidence" value="ECO:0007669"/>
    <property type="project" value="UniProtKB-UniRule"/>
</dbReference>
<dbReference type="EMBL" id="OX465080">
    <property type="protein sequence ID" value="CAI9278161.1"/>
    <property type="molecule type" value="Genomic_DNA"/>
</dbReference>
<dbReference type="InterPro" id="IPR000961">
    <property type="entry name" value="AGC-kinase_C"/>
</dbReference>
<dbReference type="GO" id="GO:0006508">
    <property type="term" value="P:proteolysis"/>
    <property type="evidence" value="ECO:0007669"/>
    <property type="project" value="UniProtKB-KW"/>
</dbReference>
<dbReference type="SUPFAM" id="SSF53474">
    <property type="entry name" value="alpha/beta-Hydrolases"/>
    <property type="match status" value="1"/>
</dbReference>